<dbReference type="AlphaFoldDB" id="A0AAX6HW68"/>
<name>A0AAX6HW68_IRIPA</name>
<dbReference type="Proteomes" id="UP001140949">
    <property type="component" value="Unassembled WGS sequence"/>
</dbReference>
<dbReference type="PANTHER" id="PTHR36402">
    <property type="entry name" value="EXPRESSED PROTEIN"/>
    <property type="match status" value="1"/>
</dbReference>
<proteinExistence type="predicted"/>
<organism evidence="2 3">
    <name type="scientific">Iris pallida</name>
    <name type="common">Sweet iris</name>
    <dbReference type="NCBI Taxonomy" id="29817"/>
    <lineage>
        <taxon>Eukaryota</taxon>
        <taxon>Viridiplantae</taxon>
        <taxon>Streptophyta</taxon>
        <taxon>Embryophyta</taxon>
        <taxon>Tracheophyta</taxon>
        <taxon>Spermatophyta</taxon>
        <taxon>Magnoliopsida</taxon>
        <taxon>Liliopsida</taxon>
        <taxon>Asparagales</taxon>
        <taxon>Iridaceae</taxon>
        <taxon>Iridoideae</taxon>
        <taxon>Irideae</taxon>
        <taxon>Iris</taxon>
    </lineage>
</organism>
<keyword evidence="1" id="KW-0175">Coiled coil</keyword>
<dbReference type="PANTHER" id="PTHR36402:SF1">
    <property type="entry name" value="EXPRESSED PROTEIN"/>
    <property type="match status" value="1"/>
</dbReference>
<reference evidence="2" key="2">
    <citation type="submission" date="2023-04" db="EMBL/GenBank/DDBJ databases">
        <authorList>
            <person name="Bruccoleri R.E."/>
            <person name="Oakeley E.J."/>
            <person name="Faust A.-M."/>
            <person name="Dessus-Babus S."/>
            <person name="Altorfer M."/>
            <person name="Burckhardt D."/>
            <person name="Oertli M."/>
            <person name="Naumann U."/>
            <person name="Petersen F."/>
            <person name="Wong J."/>
        </authorList>
    </citation>
    <scope>NUCLEOTIDE SEQUENCE</scope>
    <source>
        <strain evidence="2">GSM-AAB239-AS_SAM_17_03QT</strain>
        <tissue evidence="2">Leaf</tissue>
    </source>
</reference>
<feature type="coiled-coil region" evidence="1">
    <location>
        <begin position="55"/>
        <end position="117"/>
    </location>
</feature>
<comment type="caution">
    <text evidence="2">The sequence shown here is derived from an EMBL/GenBank/DDBJ whole genome shotgun (WGS) entry which is preliminary data.</text>
</comment>
<sequence length="191" mass="22169">MATATRRLLRLSLTRSTRTFLAQPAAGLHKAAAARDHDYASPCGFLGSWDPPSLPEEAEARLDRLRKEYERKMKQVRKECAHDVEMLRIEKERKDEARREAARIANLERKAAKAAAKQSLAAQRKAFQEDFRQTLMKERAEKLESWRAKEELREKKKEEKKELLRRKSSLWIAEAELEQRVTAAIVDTTQL</sequence>
<evidence type="ECO:0000256" key="1">
    <source>
        <dbReference type="SAM" id="Coils"/>
    </source>
</evidence>
<reference evidence="2" key="1">
    <citation type="journal article" date="2023" name="GigaByte">
        <title>Genome assembly of the bearded iris, Iris pallida Lam.</title>
        <authorList>
            <person name="Bruccoleri R.E."/>
            <person name="Oakeley E.J."/>
            <person name="Faust A.M.E."/>
            <person name="Altorfer M."/>
            <person name="Dessus-Babus S."/>
            <person name="Burckhardt D."/>
            <person name="Oertli M."/>
            <person name="Naumann U."/>
            <person name="Petersen F."/>
            <person name="Wong J."/>
        </authorList>
    </citation>
    <scope>NUCLEOTIDE SEQUENCE</scope>
    <source>
        <strain evidence="2">GSM-AAB239-AS_SAM_17_03QT</strain>
    </source>
</reference>
<evidence type="ECO:0000313" key="2">
    <source>
        <dbReference type="EMBL" id="KAJ6845300.1"/>
    </source>
</evidence>
<evidence type="ECO:0000313" key="3">
    <source>
        <dbReference type="Proteomes" id="UP001140949"/>
    </source>
</evidence>
<keyword evidence="3" id="KW-1185">Reference proteome</keyword>
<dbReference type="EMBL" id="JANAVB010006389">
    <property type="protein sequence ID" value="KAJ6845300.1"/>
    <property type="molecule type" value="Genomic_DNA"/>
</dbReference>
<gene>
    <name evidence="2" type="ORF">M6B38_289665</name>
</gene>
<accession>A0AAX6HW68</accession>
<protein>
    <submittedName>
        <fullName evidence="2">Uncharacterized protein</fullName>
    </submittedName>
</protein>